<dbReference type="InterPro" id="IPR039371">
    <property type="entry name" value="LeuA_N_DRE-TIM"/>
</dbReference>
<organism evidence="7 8">
    <name type="scientific">Enterobacter quasihormaechei</name>
    <dbReference type="NCBI Taxonomy" id="2529382"/>
    <lineage>
        <taxon>Bacteria</taxon>
        <taxon>Pseudomonadati</taxon>
        <taxon>Pseudomonadota</taxon>
        <taxon>Gammaproteobacteria</taxon>
        <taxon>Enterobacterales</taxon>
        <taxon>Enterobacteriaceae</taxon>
        <taxon>Enterobacter</taxon>
    </lineage>
</organism>
<dbReference type="Gene3D" id="3.30.160.270">
    <property type="match status" value="1"/>
</dbReference>
<dbReference type="InterPro" id="IPR054692">
    <property type="entry name" value="LeuA-like_post-cat"/>
</dbReference>
<evidence type="ECO:0000259" key="6">
    <source>
        <dbReference type="PROSITE" id="PS50991"/>
    </source>
</evidence>
<feature type="domain" description="Pyruvate carboxyltransferase" evidence="6">
    <location>
        <begin position="32"/>
        <end position="305"/>
    </location>
</feature>
<dbReference type="InterPro" id="IPR013785">
    <property type="entry name" value="Aldolase_TIM"/>
</dbReference>
<dbReference type="PROSITE" id="PS50991">
    <property type="entry name" value="PYR_CT"/>
    <property type="match status" value="1"/>
</dbReference>
<dbReference type="InterPro" id="IPR000891">
    <property type="entry name" value="PYR_CT"/>
</dbReference>
<evidence type="ECO:0000256" key="3">
    <source>
        <dbReference type="ARBA" id="ARBA00012973"/>
    </source>
</evidence>
<gene>
    <name evidence="7" type="ORF">E0L16_12560</name>
</gene>
<evidence type="ECO:0000256" key="1">
    <source>
        <dbReference type="ARBA" id="ARBA00000064"/>
    </source>
</evidence>
<proteinExistence type="inferred from homology"/>
<dbReference type="EMBL" id="SJON01000008">
    <property type="protein sequence ID" value="TCB86771.1"/>
    <property type="molecule type" value="Genomic_DNA"/>
</dbReference>
<comment type="similarity">
    <text evidence="2">Belongs to the alpha-IPM synthase/homocitrate synthase family. LeuA type 2 subfamily.</text>
</comment>
<comment type="catalytic activity">
    <reaction evidence="1">
        <text>3-methyl-2-oxobutanoate + acetyl-CoA + H2O = (2S)-2-isopropylmalate + CoA + H(+)</text>
        <dbReference type="Rhea" id="RHEA:21524"/>
        <dbReference type="ChEBI" id="CHEBI:1178"/>
        <dbReference type="ChEBI" id="CHEBI:11851"/>
        <dbReference type="ChEBI" id="CHEBI:15377"/>
        <dbReference type="ChEBI" id="CHEBI:15378"/>
        <dbReference type="ChEBI" id="CHEBI:57287"/>
        <dbReference type="ChEBI" id="CHEBI:57288"/>
        <dbReference type="EC" id="2.3.3.13"/>
    </reaction>
</comment>
<accession>A0AAE8QX62</accession>
<dbReference type="SUPFAM" id="SSF51569">
    <property type="entry name" value="Aldolase"/>
    <property type="match status" value="1"/>
</dbReference>
<dbReference type="InterPro" id="IPR002034">
    <property type="entry name" value="AIPM/Hcit_synth_CS"/>
</dbReference>
<dbReference type="InterPro" id="IPR036230">
    <property type="entry name" value="LeuA_allosteric_dom_sf"/>
</dbReference>
<reference evidence="7 8" key="1">
    <citation type="submission" date="2019-02" db="EMBL/GenBank/DDBJ databases">
        <title>The draft genome of Enterobacter spp. strains.</title>
        <authorList>
            <person name="Wang C."/>
            <person name="Feng Y."/>
            <person name="Zong Z."/>
        </authorList>
    </citation>
    <scope>NUCLEOTIDE SEQUENCE [LARGE SCALE GENOMIC DNA]</scope>
    <source>
        <strain evidence="7 8">WCHEQ120003</strain>
    </source>
</reference>
<dbReference type="NCBIfam" id="NF002991">
    <property type="entry name" value="PRK03739.1"/>
    <property type="match status" value="1"/>
</dbReference>
<dbReference type="Gene3D" id="3.20.20.70">
    <property type="entry name" value="Aldolase class I"/>
    <property type="match status" value="1"/>
</dbReference>
<dbReference type="PROSITE" id="PS00815">
    <property type="entry name" value="AIPM_HOMOCIT_SYNTH_1"/>
    <property type="match status" value="1"/>
</dbReference>
<dbReference type="EC" id="2.3.3.13" evidence="3"/>
<evidence type="ECO:0000313" key="7">
    <source>
        <dbReference type="EMBL" id="TCB86771.1"/>
    </source>
</evidence>
<dbReference type="Pfam" id="PF22615">
    <property type="entry name" value="IPMS_D2"/>
    <property type="match status" value="1"/>
</dbReference>
<dbReference type="PANTHER" id="PTHR46911">
    <property type="match status" value="1"/>
</dbReference>
<dbReference type="GO" id="GO:0003852">
    <property type="term" value="F:2-isopropylmalate synthase activity"/>
    <property type="evidence" value="ECO:0007669"/>
    <property type="project" value="UniProtKB-EC"/>
</dbReference>
<dbReference type="AlphaFoldDB" id="A0AAE8QX62"/>
<dbReference type="PROSITE" id="PS00816">
    <property type="entry name" value="AIPM_HOMOCIT_SYNTH_2"/>
    <property type="match status" value="1"/>
</dbReference>
<protein>
    <recommendedName>
        <fullName evidence="3">2-isopropylmalate synthase</fullName>
        <ecNumber evidence="3">2.3.3.13</ecNumber>
    </recommendedName>
</protein>
<evidence type="ECO:0000256" key="4">
    <source>
        <dbReference type="ARBA" id="ARBA00022679"/>
    </source>
</evidence>
<dbReference type="GeneID" id="92385611"/>
<dbReference type="CDD" id="cd07942">
    <property type="entry name" value="DRE_TIM_LeuA"/>
    <property type="match status" value="1"/>
</dbReference>
<dbReference type="PANTHER" id="PTHR46911:SF1">
    <property type="entry name" value="2-ISOPROPYLMALATE SYNTHASE"/>
    <property type="match status" value="1"/>
</dbReference>
<evidence type="ECO:0000256" key="5">
    <source>
        <dbReference type="RuleBase" id="RU003523"/>
    </source>
</evidence>
<evidence type="ECO:0000313" key="8">
    <source>
        <dbReference type="Proteomes" id="UP000291623"/>
    </source>
</evidence>
<dbReference type="Proteomes" id="UP000291623">
    <property type="component" value="Unassembled WGS sequence"/>
</dbReference>
<name>A0AAE8QX62_9ENTR</name>
<comment type="caution">
    <text evidence="7">The sequence shown here is derived from an EMBL/GenBank/DDBJ whole genome shotgun (WGS) entry which is preliminary data.</text>
</comment>
<sequence>MSAHVTGGKYCPMPQPELPNRQWPTRALLHAPRWCSVDLRDGNQALPEPMNPQQKRALYQQLVAMGYKEIEVGFPAASETDYQFVRTLIDDGLIPDDVRIQVLTQARENLIADTVAALSGVKEAVVHLYNSTSLQQREQVFNLSRAGVIELALQGVRWLLEEMAKVEQNWVLEYSPESFTATEMDFALEICNAVIDLWVGKTGREVIINLPATVELASPNVYADQIEWISGKLRHRQKVTLCVHPHNDRGCAVAAAEMALLAGAERVEGTLFGNGERTGNVDLVTLGLNLLVQGVDPLIDFSQLPQVVNVYESATGMTVPPRHPYAGSLVFTAFSGSHQDAIRKSMELQKYRTRWDVPYLPLDPHDIGRSYEGIIRINGQSGKGGLGYLLDYYYGIRPPRPLLIRFQQHIQTLADASNQELEHAFLHQQFHAFFATCDSISEAHPGGTPAEFHPQWDSHRLGASQVMSYVWGTWQGELVYGIGLDISEEKSRHRAWGQLLRSLPVSVISVPL</sequence>
<dbReference type="SUPFAM" id="SSF89000">
    <property type="entry name" value="post-HMGL domain-like"/>
    <property type="match status" value="1"/>
</dbReference>
<keyword evidence="4 5" id="KW-0808">Transferase</keyword>
<dbReference type="RefSeq" id="WP_112792213.1">
    <property type="nucleotide sequence ID" value="NZ_JAJAPJ010000014.1"/>
</dbReference>
<evidence type="ECO:0000256" key="2">
    <source>
        <dbReference type="ARBA" id="ARBA00009767"/>
    </source>
</evidence>
<keyword evidence="7" id="KW-0012">Acyltransferase</keyword>
<dbReference type="GO" id="GO:0019752">
    <property type="term" value="P:carboxylic acid metabolic process"/>
    <property type="evidence" value="ECO:0007669"/>
    <property type="project" value="InterPro"/>
</dbReference>
<dbReference type="Pfam" id="PF00682">
    <property type="entry name" value="HMGL-like"/>
    <property type="match status" value="1"/>
</dbReference>